<feature type="region of interest" description="Disordered" evidence="2">
    <location>
        <begin position="484"/>
        <end position="524"/>
    </location>
</feature>
<evidence type="ECO:0000313" key="3">
    <source>
        <dbReference type="EMBL" id="PGH31846.1"/>
    </source>
</evidence>
<evidence type="ECO:0000313" key="4">
    <source>
        <dbReference type="Proteomes" id="UP000226031"/>
    </source>
</evidence>
<sequence length="524" mass="59709">MPSESLPSPSVVAQVANAQVTDIQTIKEFFDQFKALSSTGGLNAISTVCDDNTKLQRQLQSKDDELAKLKKEIGEQEQNKDTAINEMFRANEKEKSKHDKTLEQVQALQTTAEEKEKTFAEQEKTVHDLESKVKKLQTDYESQTAGLTQAQTDIGILQQNLKEKEVIIDKMRKAGSELKQSLYSTKKNVKELEEQKSSLEESLQVDQARLGKLEAFAAECHEGDEDFMMDGFTNLWDYATTEMYSYLKEDLPNEVLQNRPVWDDFKKQTDLALRHRVSLPCSNSTAAKYMRLVVILAILAREIDKHIFQPTYIVPEDTQIREVLVKLAASDSEKELFCRSMLLSIDPDAQSEARRSRIQAVVRNVSWHLYKLFSETEYNGIRLSVEKVAQRATDIWKPIQQAKQKYEPDFEPAKWGDDQWSPFVFPDNGLAENQTSDEASDDDLLTVFPRISVVEKNLRYPLSFVIQVRRSLLQCAAAEREIAQKPTSPTIGRMTSNRSRKKSTTPGREDHPNGNFLGQKTRGV</sequence>
<dbReference type="EMBL" id="PDND01000112">
    <property type="protein sequence ID" value="PGH31846.1"/>
    <property type="molecule type" value="Genomic_DNA"/>
</dbReference>
<keyword evidence="4" id="KW-1185">Reference proteome</keyword>
<evidence type="ECO:0000256" key="1">
    <source>
        <dbReference type="SAM" id="Coils"/>
    </source>
</evidence>
<evidence type="ECO:0000256" key="2">
    <source>
        <dbReference type="SAM" id="MobiDB-lite"/>
    </source>
</evidence>
<organism evidence="3 4">
    <name type="scientific">[Emmonsia] crescens</name>
    <dbReference type="NCBI Taxonomy" id="73230"/>
    <lineage>
        <taxon>Eukaryota</taxon>
        <taxon>Fungi</taxon>
        <taxon>Dikarya</taxon>
        <taxon>Ascomycota</taxon>
        <taxon>Pezizomycotina</taxon>
        <taxon>Eurotiomycetes</taxon>
        <taxon>Eurotiomycetidae</taxon>
        <taxon>Onygenales</taxon>
        <taxon>Ajellomycetaceae</taxon>
        <taxon>Emergomyces</taxon>
    </lineage>
</organism>
<name>A0A2B7ZD01_9EURO</name>
<accession>A0A2B7ZD01</accession>
<protein>
    <submittedName>
        <fullName evidence="3">Uncharacterized protein</fullName>
    </submittedName>
</protein>
<feature type="coiled-coil region" evidence="1">
    <location>
        <begin position="52"/>
        <end position="139"/>
    </location>
</feature>
<dbReference type="Proteomes" id="UP000226031">
    <property type="component" value="Unassembled WGS sequence"/>
</dbReference>
<reference evidence="3 4" key="1">
    <citation type="submission" date="2017-10" db="EMBL/GenBank/DDBJ databases">
        <title>Comparative genomics in systemic dimorphic fungi from Ajellomycetaceae.</title>
        <authorList>
            <person name="Munoz J.F."/>
            <person name="Mcewen J.G."/>
            <person name="Clay O.K."/>
            <person name="Cuomo C.A."/>
        </authorList>
    </citation>
    <scope>NUCLEOTIDE SEQUENCE [LARGE SCALE GENOMIC DNA]</scope>
    <source>
        <strain evidence="3 4">UAMH4076</strain>
    </source>
</reference>
<gene>
    <name evidence="3" type="ORF">GX50_05344</name>
</gene>
<feature type="compositionally biased region" description="Polar residues" evidence="2">
    <location>
        <begin position="485"/>
        <end position="497"/>
    </location>
</feature>
<proteinExistence type="predicted"/>
<dbReference type="AlphaFoldDB" id="A0A2B7ZD01"/>
<keyword evidence="1" id="KW-0175">Coiled coil</keyword>
<feature type="coiled-coil region" evidence="1">
    <location>
        <begin position="182"/>
        <end position="209"/>
    </location>
</feature>
<comment type="caution">
    <text evidence="3">The sequence shown here is derived from an EMBL/GenBank/DDBJ whole genome shotgun (WGS) entry which is preliminary data.</text>
</comment>